<evidence type="ECO:0000313" key="3">
    <source>
        <dbReference type="Proteomes" id="UP000613580"/>
    </source>
</evidence>
<dbReference type="Proteomes" id="UP000613580">
    <property type="component" value="Unassembled WGS sequence"/>
</dbReference>
<evidence type="ECO:0000256" key="1">
    <source>
        <dbReference type="SAM" id="MobiDB-lite"/>
    </source>
</evidence>
<protein>
    <submittedName>
        <fullName evidence="2">Uncharacterized protein</fullName>
    </submittedName>
</protein>
<dbReference type="AlphaFoldDB" id="A0A8H6SV90"/>
<name>A0A8H6SV90_MYCCL</name>
<reference evidence="2" key="1">
    <citation type="submission" date="2020-05" db="EMBL/GenBank/DDBJ databases">
        <title>Mycena genomes resolve the evolution of fungal bioluminescence.</title>
        <authorList>
            <person name="Tsai I.J."/>
        </authorList>
    </citation>
    <scope>NUCLEOTIDE SEQUENCE</scope>
    <source>
        <strain evidence="2">110903Hualien_Pintung</strain>
    </source>
</reference>
<sequence length="195" mass="21028">MEDMPVLRDVGSSSFLQSRGRGVVARNVGRDEAYTAQDDGTVLRLSALRFFTAYVQTLIQRRRLGAQLASVQSLKVASLAASVAVRDSPRKTLGPAKAAGEVSVRLAPARPHSLGAPSHAPCPRQRVDNSSRVCRCLRLFPTSGEEDHYVMYSVLLNAAPCAVFALRPMTHDSTPPLQGPPLSGTNVKGPWPGRR</sequence>
<dbReference type="EMBL" id="JACAZE010000011">
    <property type="protein sequence ID" value="KAF7304555.1"/>
    <property type="molecule type" value="Genomic_DNA"/>
</dbReference>
<keyword evidence="3" id="KW-1185">Reference proteome</keyword>
<proteinExistence type="predicted"/>
<feature type="region of interest" description="Disordered" evidence="1">
    <location>
        <begin position="172"/>
        <end position="195"/>
    </location>
</feature>
<organism evidence="2 3">
    <name type="scientific">Mycena chlorophos</name>
    <name type="common">Agaric fungus</name>
    <name type="synonym">Agaricus chlorophos</name>
    <dbReference type="NCBI Taxonomy" id="658473"/>
    <lineage>
        <taxon>Eukaryota</taxon>
        <taxon>Fungi</taxon>
        <taxon>Dikarya</taxon>
        <taxon>Basidiomycota</taxon>
        <taxon>Agaricomycotina</taxon>
        <taxon>Agaricomycetes</taxon>
        <taxon>Agaricomycetidae</taxon>
        <taxon>Agaricales</taxon>
        <taxon>Marasmiineae</taxon>
        <taxon>Mycenaceae</taxon>
        <taxon>Mycena</taxon>
    </lineage>
</organism>
<comment type="caution">
    <text evidence="2">The sequence shown here is derived from an EMBL/GenBank/DDBJ whole genome shotgun (WGS) entry which is preliminary data.</text>
</comment>
<accession>A0A8H6SV90</accession>
<evidence type="ECO:0000313" key="2">
    <source>
        <dbReference type="EMBL" id="KAF7304555.1"/>
    </source>
</evidence>
<gene>
    <name evidence="2" type="ORF">HMN09_00858200</name>
</gene>